<evidence type="ECO:0000313" key="3">
    <source>
        <dbReference type="Proteomes" id="UP001257909"/>
    </source>
</evidence>
<name>A0ABU1W1M8_9GAMM</name>
<dbReference type="EMBL" id="JAVDWR010000009">
    <property type="protein sequence ID" value="MDR7121852.1"/>
    <property type="molecule type" value="Genomic_DNA"/>
</dbReference>
<accession>A0ABU1W1M8</accession>
<gene>
    <name evidence="2" type="ORF">J2W69_002809</name>
</gene>
<feature type="chain" id="PRO_5046943518" evidence="1">
    <location>
        <begin position="19"/>
        <end position="182"/>
    </location>
</feature>
<keyword evidence="1" id="KW-0732">Signal</keyword>
<dbReference type="RefSeq" id="WP_310279510.1">
    <property type="nucleotide sequence ID" value="NZ_JAVDWR010000009.1"/>
</dbReference>
<evidence type="ECO:0000313" key="2">
    <source>
        <dbReference type="EMBL" id="MDR7121852.1"/>
    </source>
</evidence>
<protein>
    <submittedName>
        <fullName evidence="2">Uncharacterized protein</fullName>
    </submittedName>
</protein>
<organism evidence="2 3">
    <name type="scientific">Rheinheimera soli</name>
    <dbReference type="NCBI Taxonomy" id="443616"/>
    <lineage>
        <taxon>Bacteria</taxon>
        <taxon>Pseudomonadati</taxon>
        <taxon>Pseudomonadota</taxon>
        <taxon>Gammaproteobacteria</taxon>
        <taxon>Chromatiales</taxon>
        <taxon>Chromatiaceae</taxon>
        <taxon>Rheinheimera</taxon>
    </lineage>
</organism>
<proteinExistence type="predicted"/>
<dbReference type="Proteomes" id="UP001257909">
    <property type="component" value="Unassembled WGS sequence"/>
</dbReference>
<evidence type="ECO:0000256" key="1">
    <source>
        <dbReference type="SAM" id="SignalP"/>
    </source>
</evidence>
<reference evidence="2 3" key="1">
    <citation type="submission" date="2023-07" db="EMBL/GenBank/DDBJ databases">
        <title>Sorghum-associated microbial communities from plants grown in Nebraska, USA.</title>
        <authorList>
            <person name="Schachtman D."/>
        </authorList>
    </citation>
    <scope>NUCLEOTIDE SEQUENCE [LARGE SCALE GENOMIC DNA]</scope>
    <source>
        <strain evidence="2 3">4138</strain>
    </source>
</reference>
<comment type="caution">
    <text evidence="2">The sequence shown here is derived from an EMBL/GenBank/DDBJ whole genome shotgun (WGS) entry which is preliminary data.</text>
</comment>
<keyword evidence="3" id="KW-1185">Reference proteome</keyword>
<feature type="signal peptide" evidence="1">
    <location>
        <begin position="1"/>
        <end position="18"/>
    </location>
</feature>
<sequence>MRYFCVSLLLWFSTVTFAAIPVADQFIVDGVPHEVDSSPLNKLHQSDEIRLKLQNQLACAADQRGYKGVWELKGQQLFLNTLQQKDCTSEAVVNIDPQLLFSETQYPLKANWFSGAIKVPLTDKDYKHCLTDEGSDETIGYAYLAMVYEFIAGELVKQSEQIVTENWQRPRSNCANVPTARV</sequence>